<evidence type="ECO:0000256" key="12">
    <source>
        <dbReference type="SAM" id="Phobius"/>
    </source>
</evidence>
<dbReference type="PANTHER" id="PTHR47943">
    <property type="entry name" value="CYTOCHROME P450 93A3-LIKE"/>
    <property type="match status" value="1"/>
</dbReference>
<evidence type="ECO:0000256" key="2">
    <source>
        <dbReference type="ARBA" id="ARBA00004167"/>
    </source>
</evidence>
<evidence type="ECO:0000256" key="4">
    <source>
        <dbReference type="ARBA" id="ARBA00022617"/>
    </source>
</evidence>
<dbReference type="SUPFAM" id="SSF48264">
    <property type="entry name" value="Cytochrome P450"/>
    <property type="match status" value="1"/>
</dbReference>
<evidence type="ECO:0000256" key="9">
    <source>
        <dbReference type="ARBA" id="ARBA00023136"/>
    </source>
</evidence>
<dbReference type="GO" id="GO:0020037">
    <property type="term" value="F:heme binding"/>
    <property type="evidence" value="ECO:0007669"/>
    <property type="project" value="InterPro"/>
</dbReference>
<keyword evidence="8 11" id="KW-0503">Monooxygenase</keyword>
<dbReference type="InParanoid" id="A0A6I9SZU4"/>
<accession>A0A6I9SZU4</accession>
<dbReference type="InterPro" id="IPR002401">
    <property type="entry name" value="Cyt_P450_E_grp-I"/>
</dbReference>
<dbReference type="InterPro" id="IPR036396">
    <property type="entry name" value="Cyt_P450_sf"/>
</dbReference>
<dbReference type="PRINTS" id="PR00385">
    <property type="entry name" value="P450"/>
</dbReference>
<feature type="transmembrane region" description="Helical" evidence="12">
    <location>
        <begin position="7"/>
        <end position="25"/>
    </location>
</feature>
<dbReference type="Proteomes" id="UP000504604">
    <property type="component" value="Linkage group LG4"/>
</dbReference>
<dbReference type="GeneID" id="105159706"/>
<feature type="binding site" description="axial binding residue" evidence="10">
    <location>
        <position position="452"/>
    </location>
    <ligand>
        <name>heme</name>
        <dbReference type="ChEBI" id="CHEBI:30413"/>
    </ligand>
    <ligandPart>
        <name>Fe</name>
        <dbReference type="ChEBI" id="CHEBI:18248"/>
    </ligandPart>
</feature>
<keyword evidence="6 11" id="KW-0560">Oxidoreductase</keyword>
<proteinExistence type="inferred from homology"/>
<gene>
    <name evidence="14" type="primary">LOC105159706</name>
</gene>
<comment type="cofactor">
    <cofactor evidence="1 10">
        <name>heme</name>
        <dbReference type="ChEBI" id="CHEBI:30413"/>
    </cofactor>
</comment>
<dbReference type="AlphaFoldDB" id="A0A6I9SZU4"/>
<dbReference type="PROSITE" id="PS00086">
    <property type="entry name" value="CYTOCHROME_P450"/>
    <property type="match status" value="1"/>
</dbReference>
<dbReference type="RefSeq" id="XP_011075179.1">
    <property type="nucleotide sequence ID" value="XM_011076877.2"/>
</dbReference>
<comment type="similarity">
    <text evidence="3 11">Belongs to the cytochrome P450 family.</text>
</comment>
<evidence type="ECO:0000256" key="8">
    <source>
        <dbReference type="ARBA" id="ARBA00023033"/>
    </source>
</evidence>
<dbReference type="InterPro" id="IPR001128">
    <property type="entry name" value="Cyt_P450"/>
</dbReference>
<evidence type="ECO:0000256" key="10">
    <source>
        <dbReference type="PIRSR" id="PIRSR602401-1"/>
    </source>
</evidence>
<keyword evidence="13" id="KW-1185">Reference proteome</keyword>
<evidence type="ECO:0000256" key="3">
    <source>
        <dbReference type="ARBA" id="ARBA00010617"/>
    </source>
</evidence>
<dbReference type="GO" id="GO:0005506">
    <property type="term" value="F:iron ion binding"/>
    <property type="evidence" value="ECO:0007669"/>
    <property type="project" value="InterPro"/>
</dbReference>
<evidence type="ECO:0000256" key="6">
    <source>
        <dbReference type="ARBA" id="ARBA00023002"/>
    </source>
</evidence>
<evidence type="ECO:0000256" key="7">
    <source>
        <dbReference type="ARBA" id="ARBA00023004"/>
    </source>
</evidence>
<name>A0A6I9SZU4_SESIN</name>
<dbReference type="Pfam" id="PF00067">
    <property type="entry name" value="p450"/>
    <property type="match status" value="1"/>
</dbReference>
<keyword evidence="12" id="KW-1133">Transmembrane helix</keyword>
<dbReference type="OrthoDB" id="1103324at2759"/>
<dbReference type="Gramene" id="SIN_1006240.t">
    <property type="protein sequence ID" value="SIN_1006240.t"/>
    <property type="gene ID" value="SIN_1006240"/>
</dbReference>
<keyword evidence="5 10" id="KW-0479">Metal-binding</keyword>
<dbReference type="FunCoup" id="A0A6I9SZU4">
    <property type="interactions" value="215"/>
</dbReference>
<dbReference type="CDD" id="cd20655">
    <property type="entry name" value="CYP93"/>
    <property type="match status" value="1"/>
</dbReference>
<dbReference type="GO" id="GO:0016705">
    <property type="term" value="F:oxidoreductase activity, acting on paired donors, with incorporation or reduction of molecular oxygen"/>
    <property type="evidence" value="ECO:0007669"/>
    <property type="project" value="InterPro"/>
</dbReference>
<organism evidence="13 14">
    <name type="scientific">Sesamum indicum</name>
    <name type="common">Oriental sesame</name>
    <name type="synonym">Sesamum orientale</name>
    <dbReference type="NCBI Taxonomy" id="4182"/>
    <lineage>
        <taxon>Eukaryota</taxon>
        <taxon>Viridiplantae</taxon>
        <taxon>Streptophyta</taxon>
        <taxon>Embryophyta</taxon>
        <taxon>Tracheophyta</taxon>
        <taxon>Spermatophyta</taxon>
        <taxon>Magnoliopsida</taxon>
        <taxon>eudicotyledons</taxon>
        <taxon>Gunneridae</taxon>
        <taxon>Pentapetalae</taxon>
        <taxon>asterids</taxon>
        <taxon>lamiids</taxon>
        <taxon>Lamiales</taxon>
        <taxon>Pedaliaceae</taxon>
        <taxon>Sesamum</taxon>
    </lineage>
</organism>
<keyword evidence="4 10" id="KW-0349">Heme</keyword>
<dbReference type="KEGG" id="sind:105159706"/>
<dbReference type="PRINTS" id="PR00463">
    <property type="entry name" value="EP450I"/>
</dbReference>
<evidence type="ECO:0000256" key="5">
    <source>
        <dbReference type="ARBA" id="ARBA00022723"/>
    </source>
</evidence>
<dbReference type="InterPro" id="IPR017972">
    <property type="entry name" value="Cyt_P450_CS"/>
</dbReference>
<sequence>MAEIQEYIIFLLIWLIPTILLRAFVQKRSSPRLPPSPLALPIIGHLHLLSSIPHQAFFKISSRYGPLIHLYLGSVPCVVASSPEMCKEFLKTHEISFLNRPKTVVSDYVTYGSQDLSFAPYGDQWKFVKKLCISRLLGLQTLDLLQPIRRQEINYLIELLSMKAKAGESVAIGSELIRLSNNVISRMVLSRRLSGDENEAAEMKELVREITALTGKFNLSDFIWFCKNLDVQGIGKRLKAVMGRFDKMLEKIIEEHQSERRKFNQRSKEGEIAKDLLHILLDIAEDESSEMQLTRENIKGFILDLFVGGTDTSAITIEWTLAELINHPKILQKAVQEIDSVVGKNRIVEESDIPNLPYLQAIVKESLRIHPSGPIIVRESTEDCTISGYHIPAKTRLFVNVWAVGRDPNHWENPLEFRPERFLAEDGSAKGQLDVRGQHYQLLPFGSGRRSCPGNSLALLVVQTALASMIQCFDWKVEGIVDMEEAPSMTLPRANPLICFPVPRLNPIPSL</sequence>
<dbReference type="FunFam" id="1.10.630.10:FF:000019">
    <property type="entry name" value="Cytochrome P450 family protein"/>
    <property type="match status" value="1"/>
</dbReference>
<comment type="subcellular location">
    <subcellularLocation>
        <location evidence="2">Membrane</location>
        <topology evidence="2">Single-pass membrane protein</topology>
    </subcellularLocation>
</comment>
<keyword evidence="9 12" id="KW-0472">Membrane</keyword>
<dbReference type="GO" id="GO:0016020">
    <property type="term" value="C:membrane"/>
    <property type="evidence" value="ECO:0007669"/>
    <property type="project" value="UniProtKB-SubCell"/>
</dbReference>
<protein>
    <submittedName>
        <fullName evidence="14">Cytochrome P450 93A3-like</fullName>
    </submittedName>
</protein>
<keyword evidence="7 10" id="KW-0408">Iron</keyword>
<evidence type="ECO:0000313" key="13">
    <source>
        <dbReference type="Proteomes" id="UP000504604"/>
    </source>
</evidence>
<dbReference type="PANTHER" id="PTHR47943:SF8">
    <property type="entry name" value="CYTOCHROME P450"/>
    <property type="match status" value="1"/>
</dbReference>
<reference evidence="14" key="1">
    <citation type="submission" date="2025-08" db="UniProtKB">
        <authorList>
            <consortium name="RefSeq"/>
        </authorList>
    </citation>
    <scope>IDENTIFICATION</scope>
</reference>
<evidence type="ECO:0000256" key="1">
    <source>
        <dbReference type="ARBA" id="ARBA00001971"/>
    </source>
</evidence>
<evidence type="ECO:0000313" key="14">
    <source>
        <dbReference type="RefSeq" id="XP_011075179.1"/>
    </source>
</evidence>
<dbReference type="Gene3D" id="1.10.630.10">
    <property type="entry name" value="Cytochrome P450"/>
    <property type="match status" value="1"/>
</dbReference>
<dbReference type="GO" id="GO:0004497">
    <property type="term" value="F:monooxygenase activity"/>
    <property type="evidence" value="ECO:0007669"/>
    <property type="project" value="UniProtKB-KW"/>
</dbReference>
<evidence type="ECO:0000256" key="11">
    <source>
        <dbReference type="RuleBase" id="RU000461"/>
    </source>
</evidence>
<keyword evidence="12" id="KW-0812">Transmembrane</keyword>